<evidence type="ECO:0008006" key="5">
    <source>
        <dbReference type="Google" id="ProtNLM"/>
    </source>
</evidence>
<evidence type="ECO:0000313" key="3">
    <source>
        <dbReference type="EMBL" id="ODQ77437.1"/>
    </source>
</evidence>
<dbReference type="InterPro" id="IPR001611">
    <property type="entry name" value="Leu-rich_rpt"/>
</dbReference>
<dbReference type="PROSITE" id="PS51450">
    <property type="entry name" value="LRR"/>
    <property type="match status" value="2"/>
</dbReference>
<keyword evidence="1" id="KW-0433">Leucine-rich repeat</keyword>
<reference evidence="4" key="1">
    <citation type="submission" date="2016-05" db="EMBL/GenBank/DDBJ databases">
        <title>Comparative genomics of biotechnologically important yeasts.</title>
        <authorList>
            <consortium name="DOE Joint Genome Institute"/>
            <person name="Riley R."/>
            <person name="Haridas S."/>
            <person name="Wolfe K.H."/>
            <person name="Lopes M.R."/>
            <person name="Hittinger C.T."/>
            <person name="Goker M."/>
            <person name="Salamov A."/>
            <person name="Wisecaver J."/>
            <person name="Long T.M."/>
            <person name="Aerts A.L."/>
            <person name="Barry K."/>
            <person name="Choi C."/>
            <person name="Clum A."/>
            <person name="Coughlan A.Y."/>
            <person name="Deshpande S."/>
            <person name="Douglass A.P."/>
            <person name="Hanson S.J."/>
            <person name="Klenk H.-P."/>
            <person name="Labutti K."/>
            <person name="Lapidus A."/>
            <person name="Lindquist E."/>
            <person name="Lipzen A."/>
            <person name="Meier-Kolthoff J.P."/>
            <person name="Ohm R.A."/>
            <person name="Otillar R.P."/>
            <person name="Pangilinan J."/>
            <person name="Peng Y."/>
            <person name="Rokas A."/>
            <person name="Rosa C.A."/>
            <person name="Scheuner C."/>
            <person name="Sibirny A.A."/>
            <person name="Slot J.C."/>
            <person name="Stielow J.B."/>
            <person name="Sun H."/>
            <person name="Kurtzman C.P."/>
            <person name="Blackwell M."/>
            <person name="Grigoriev I.V."/>
            <person name="Jeffries T.W."/>
        </authorList>
    </citation>
    <scope>NUCLEOTIDE SEQUENCE [LARGE SCALE GENOMIC DNA]</scope>
    <source>
        <strain evidence="4">NRRL Y-12698</strain>
    </source>
</reference>
<dbReference type="InterPro" id="IPR032675">
    <property type="entry name" value="LRR_dom_sf"/>
</dbReference>
<dbReference type="PANTHER" id="PTHR45617:SF181">
    <property type="entry name" value="LP04042P"/>
    <property type="match status" value="1"/>
</dbReference>
<accession>A0A1E3QKA9</accession>
<dbReference type="RefSeq" id="XP_018982765.1">
    <property type="nucleotide sequence ID" value="XM_019129924.1"/>
</dbReference>
<dbReference type="EMBL" id="KV454440">
    <property type="protein sequence ID" value="ODQ77437.1"/>
    <property type="molecule type" value="Genomic_DNA"/>
</dbReference>
<protein>
    <recommendedName>
        <fullName evidence="5">F-box domain-containing protein</fullName>
    </recommendedName>
</protein>
<organism evidence="3 4">
    <name type="scientific">Babjeviella inositovora NRRL Y-12698</name>
    <dbReference type="NCBI Taxonomy" id="984486"/>
    <lineage>
        <taxon>Eukaryota</taxon>
        <taxon>Fungi</taxon>
        <taxon>Dikarya</taxon>
        <taxon>Ascomycota</taxon>
        <taxon>Saccharomycotina</taxon>
        <taxon>Pichiomycetes</taxon>
        <taxon>Serinales incertae sedis</taxon>
        <taxon>Babjeviella</taxon>
    </lineage>
</organism>
<evidence type="ECO:0000256" key="2">
    <source>
        <dbReference type="ARBA" id="ARBA00022737"/>
    </source>
</evidence>
<proteinExistence type="predicted"/>
<dbReference type="SUPFAM" id="SSF52058">
    <property type="entry name" value="L domain-like"/>
    <property type="match status" value="1"/>
</dbReference>
<name>A0A1E3QKA9_9ASCO</name>
<dbReference type="PANTHER" id="PTHR45617">
    <property type="entry name" value="LEUCINE RICH REPEAT FAMILY PROTEIN"/>
    <property type="match status" value="1"/>
</dbReference>
<dbReference type="GeneID" id="30147777"/>
<gene>
    <name evidence="3" type="ORF">BABINDRAFT_163459</name>
</gene>
<evidence type="ECO:0000256" key="1">
    <source>
        <dbReference type="ARBA" id="ARBA00022614"/>
    </source>
</evidence>
<keyword evidence="4" id="KW-1185">Reference proteome</keyword>
<dbReference type="AlphaFoldDB" id="A0A1E3QKA9"/>
<evidence type="ECO:0000313" key="4">
    <source>
        <dbReference type="Proteomes" id="UP000094336"/>
    </source>
</evidence>
<sequence length="367" mass="41661">MPEQDFEVLRFIKTLPEALISRVFSTLPVAHIEAFFHHPQTRALARTRYYADVVLDMYDEATDADEELVLKMPYEEFFDLLDAKYELMQDEEEDQEFADAAIQNLEVRFFGTFEEFSTLFEDHVVVALNHMVEKLTVMFKVGLGKTATTSVDFSPFTCLHNVWMTKAEDHEAVDGTLMNFGGVKKLTFDEGVIANTAGLSLPASLIVLEVLNFGTLTIPESFRLPVGLKSLEMIGQSIDGFGNLVLPSSLQNFSLSLKKFSELLPVWTFAYPSSLRTLALDGNGITELAPLGIERLPALVQHISLSHNKLSSVHAEIKFPESLRVLNLSNNEITSKSLKRKLRERFTAKVYFDEIKYYDEAYHEQFY</sequence>
<dbReference type="Pfam" id="PF13855">
    <property type="entry name" value="LRR_8"/>
    <property type="match status" value="1"/>
</dbReference>
<dbReference type="OrthoDB" id="5273213at2759"/>
<dbReference type="Gene3D" id="3.80.10.10">
    <property type="entry name" value="Ribonuclease Inhibitor"/>
    <property type="match status" value="1"/>
</dbReference>
<dbReference type="Proteomes" id="UP000094336">
    <property type="component" value="Unassembled WGS sequence"/>
</dbReference>
<keyword evidence="2" id="KW-0677">Repeat</keyword>